<organism evidence="1 2">
    <name type="scientific">Lactococcus lactis subsp. lactis A12</name>
    <dbReference type="NCBI Taxonomy" id="1137134"/>
    <lineage>
        <taxon>Bacteria</taxon>
        <taxon>Bacillati</taxon>
        <taxon>Bacillota</taxon>
        <taxon>Bacilli</taxon>
        <taxon>Lactobacillales</taxon>
        <taxon>Streptococcaceae</taxon>
        <taxon>Lactococcus</taxon>
    </lineage>
</organism>
<gene>
    <name evidence="1" type="ORF">O9U_05415</name>
</gene>
<protein>
    <submittedName>
        <fullName evidence="1">Uncharacterized protein</fullName>
    </submittedName>
</protein>
<evidence type="ECO:0000313" key="2">
    <source>
        <dbReference type="Proteomes" id="UP000015361"/>
    </source>
</evidence>
<evidence type="ECO:0000313" key="1">
    <source>
        <dbReference type="EMBL" id="CDG05802.1"/>
    </source>
</evidence>
<comment type="caution">
    <text evidence="1">The sequence shown here is derived from an EMBL/GenBank/DDBJ whole genome shotgun (WGS) entry which is preliminary data.</text>
</comment>
<proteinExistence type="predicted"/>
<dbReference type="Proteomes" id="UP000015361">
    <property type="component" value="Unassembled WGS sequence"/>
</dbReference>
<name>S6FVG0_LACLL</name>
<dbReference type="AlphaFoldDB" id="S6FVG0"/>
<reference evidence="1 2" key="1">
    <citation type="journal article" date="2013" name="Appl. Environ. Microbiol.">
        <title>The Carbohydrate Metabolism Signature of Lactococcus lactis Strain A12 Reveals Its Sourdough Ecosystem Origin.</title>
        <authorList>
            <person name="Passerini D."/>
            <person name="Coddeville M."/>
            <person name="Le Bourgeois P."/>
            <person name="Loubiere P."/>
            <person name="Ritzenthaler P."/>
            <person name="Fontagne-Faucher C."/>
            <person name="Daveran-Mingot M.L."/>
            <person name="Cocaign-Bousquet M."/>
        </authorList>
    </citation>
    <scope>NUCLEOTIDE SEQUENCE [LARGE SCALE GENOMIC DNA]</scope>
    <source>
        <strain evidence="1 2">A12</strain>
    </source>
</reference>
<accession>S6FVG0</accession>
<dbReference type="EMBL" id="CBLU010000025">
    <property type="protein sequence ID" value="CDG05802.1"/>
    <property type="molecule type" value="Genomic_DNA"/>
</dbReference>
<sequence>MAQNDKTGGAAVHKVKTASAIFLFV</sequence>